<keyword evidence="3" id="KW-0269">Exonuclease</keyword>
<evidence type="ECO:0000259" key="4">
    <source>
        <dbReference type="SMART" id="SM00479"/>
    </source>
</evidence>
<dbReference type="Pfam" id="PF00929">
    <property type="entry name" value="RNase_T"/>
    <property type="match status" value="1"/>
</dbReference>
<keyword evidence="6" id="KW-1185">Reference proteome</keyword>
<evidence type="ECO:0000256" key="3">
    <source>
        <dbReference type="ARBA" id="ARBA00022839"/>
    </source>
</evidence>
<dbReference type="CDD" id="cd06127">
    <property type="entry name" value="DEDDh"/>
    <property type="match status" value="1"/>
</dbReference>
<evidence type="ECO:0000313" key="6">
    <source>
        <dbReference type="Proteomes" id="UP001157439"/>
    </source>
</evidence>
<evidence type="ECO:0000313" key="5">
    <source>
        <dbReference type="EMBL" id="GLS82679.1"/>
    </source>
</evidence>
<dbReference type="SUPFAM" id="SSF53098">
    <property type="entry name" value="Ribonuclease H-like"/>
    <property type="match status" value="1"/>
</dbReference>
<evidence type="ECO:0000256" key="2">
    <source>
        <dbReference type="ARBA" id="ARBA00022801"/>
    </source>
</evidence>
<protein>
    <submittedName>
        <fullName evidence="5">DNA polymerase III subunit epsilon</fullName>
    </submittedName>
</protein>
<dbReference type="AlphaFoldDB" id="A0AA37TK39"/>
<dbReference type="PANTHER" id="PTHR30231">
    <property type="entry name" value="DNA POLYMERASE III SUBUNIT EPSILON"/>
    <property type="match status" value="1"/>
</dbReference>
<accession>A0AA37TK39</accession>
<dbReference type="GO" id="GO:0008408">
    <property type="term" value="F:3'-5' exonuclease activity"/>
    <property type="evidence" value="ECO:0007669"/>
    <property type="project" value="TreeGrafter"/>
</dbReference>
<evidence type="ECO:0000256" key="1">
    <source>
        <dbReference type="ARBA" id="ARBA00022722"/>
    </source>
</evidence>
<organism evidence="5 6">
    <name type="scientific">Paraferrimonas haliotis</name>
    <dbReference type="NCBI Taxonomy" id="2013866"/>
    <lineage>
        <taxon>Bacteria</taxon>
        <taxon>Pseudomonadati</taxon>
        <taxon>Pseudomonadota</taxon>
        <taxon>Gammaproteobacteria</taxon>
        <taxon>Alteromonadales</taxon>
        <taxon>Ferrimonadaceae</taxon>
        <taxon>Paraferrimonas</taxon>
    </lineage>
</organism>
<dbReference type="SMART" id="SM00479">
    <property type="entry name" value="EXOIII"/>
    <property type="match status" value="1"/>
</dbReference>
<sequence>MTRLYWMWQHFQAQRRWHKALMQGLKDNWDKPINEARLVCFDMEMTGLNPKCDQIVSIGCVVIEHGALQMGQADHIFLRINGSVGQSAVIHKIHDHHLDNALSPQQAFAWWCQKMEGSVAVAHHGKLDFSFLSMLAKELDGEGFKLPWIDTLLLEKHRLDRSERPIMNGDLTLAESRRRYHLPEFSAHSALSDALACGELLLAQIACQGAQTHKVHQFLRG</sequence>
<dbReference type="RefSeq" id="WP_095498900.1">
    <property type="nucleotide sequence ID" value="NZ_BSPO01000002.1"/>
</dbReference>
<dbReference type="InterPro" id="IPR036397">
    <property type="entry name" value="RNaseH_sf"/>
</dbReference>
<gene>
    <name evidence="5" type="ORF">GCM10007894_06560</name>
</gene>
<dbReference type="InterPro" id="IPR013520">
    <property type="entry name" value="Ribonucl_H"/>
</dbReference>
<keyword evidence="1" id="KW-0540">Nuclease</keyword>
<dbReference type="GO" id="GO:0003676">
    <property type="term" value="F:nucleic acid binding"/>
    <property type="evidence" value="ECO:0007669"/>
    <property type="project" value="InterPro"/>
</dbReference>
<dbReference type="Gene3D" id="3.30.420.10">
    <property type="entry name" value="Ribonuclease H-like superfamily/Ribonuclease H"/>
    <property type="match status" value="1"/>
</dbReference>
<dbReference type="PANTHER" id="PTHR30231:SF4">
    <property type="entry name" value="PROTEIN NEN2"/>
    <property type="match status" value="1"/>
</dbReference>
<keyword evidence="2" id="KW-0378">Hydrolase</keyword>
<proteinExistence type="predicted"/>
<dbReference type="GO" id="GO:0005829">
    <property type="term" value="C:cytosol"/>
    <property type="evidence" value="ECO:0007669"/>
    <property type="project" value="TreeGrafter"/>
</dbReference>
<feature type="domain" description="Exonuclease" evidence="4">
    <location>
        <begin position="37"/>
        <end position="210"/>
    </location>
</feature>
<reference evidence="5 6" key="1">
    <citation type="journal article" date="2014" name="Int. J. Syst. Evol. Microbiol.">
        <title>Complete genome sequence of Corynebacterium casei LMG S-19264T (=DSM 44701T), isolated from a smear-ripened cheese.</title>
        <authorList>
            <consortium name="US DOE Joint Genome Institute (JGI-PGF)"/>
            <person name="Walter F."/>
            <person name="Albersmeier A."/>
            <person name="Kalinowski J."/>
            <person name="Ruckert C."/>
        </authorList>
    </citation>
    <scope>NUCLEOTIDE SEQUENCE [LARGE SCALE GENOMIC DNA]</scope>
    <source>
        <strain evidence="5 6">NBRC 112785</strain>
    </source>
</reference>
<dbReference type="GO" id="GO:0006259">
    <property type="term" value="P:DNA metabolic process"/>
    <property type="evidence" value="ECO:0007669"/>
    <property type="project" value="UniProtKB-ARBA"/>
</dbReference>
<dbReference type="EMBL" id="BSPO01000002">
    <property type="protein sequence ID" value="GLS82679.1"/>
    <property type="molecule type" value="Genomic_DNA"/>
</dbReference>
<name>A0AA37TK39_9GAMM</name>
<dbReference type="InterPro" id="IPR012337">
    <property type="entry name" value="RNaseH-like_sf"/>
</dbReference>
<dbReference type="Proteomes" id="UP001157439">
    <property type="component" value="Unassembled WGS sequence"/>
</dbReference>
<comment type="caution">
    <text evidence="5">The sequence shown here is derived from an EMBL/GenBank/DDBJ whole genome shotgun (WGS) entry which is preliminary data.</text>
</comment>